<evidence type="ECO:0000313" key="9">
    <source>
        <dbReference type="Proteomes" id="UP000076871"/>
    </source>
</evidence>
<dbReference type="InterPro" id="IPR001128">
    <property type="entry name" value="Cyt_P450"/>
</dbReference>
<dbReference type="GeneID" id="63831011"/>
<dbReference type="PANTHER" id="PTHR46206:SF7">
    <property type="entry name" value="P450, PUTATIVE (EUROFUNG)-RELATED"/>
    <property type="match status" value="1"/>
</dbReference>
<keyword evidence="7" id="KW-0472">Membrane</keyword>
<keyword evidence="4" id="KW-0560">Oxidoreductase</keyword>
<sequence length="450" mass="50669">MFTKPKEAYEKALDAYGPIIRVQRKGRMEYIVDDTLTSAVLTADSQFSFVQGTASILNMHYVLTFFPWFYSEVDDLVQNAINNQLENIAERIFPVFIRKAIQLVDHASGTSVDMFHYAHSSIAEAMIIVALGEVKLSLTIAADIATVVGIYQNTSPFARTFPSVWRICTWFRIVVTSIIGVFVRILGPVIWNQLRARRWNKDAVLMGDSLHLKPTLLSYLAMKHADPGTGSVSVFSTIRIMSILLVKSFYQTPFESASVAVWVMFQLAIHKEHLASLQEEMHDHIDPLTHDLDISDAYNTLKKAMHLDSFIREVLRTKGDTLRVCRCTTEDVPLAGFKIPKGSLVLPFTTLSHENTKYHGPDASIFRPQRWEESEAKSAVMGSSIYFPFGLGRWACPGRYLAVTEIKMIVWSMVCRATPRLEGDAFTVIDPLNVTSVPPEGELILEPLYP</sequence>
<evidence type="ECO:0000256" key="6">
    <source>
        <dbReference type="PIRSR" id="PIRSR602403-1"/>
    </source>
</evidence>
<dbReference type="GO" id="GO:0016705">
    <property type="term" value="F:oxidoreductase activity, acting on paired donors, with incorporation or reduction of molecular oxygen"/>
    <property type="evidence" value="ECO:0007669"/>
    <property type="project" value="InterPro"/>
</dbReference>
<dbReference type="SUPFAM" id="SSF48264">
    <property type="entry name" value="Cytochrome P450"/>
    <property type="match status" value="1"/>
</dbReference>
<keyword evidence="7" id="KW-1133">Transmembrane helix</keyword>
<dbReference type="PRINTS" id="PR00465">
    <property type="entry name" value="EP450IV"/>
</dbReference>
<keyword evidence="7" id="KW-0812">Transmembrane</keyword>
<dbReference type="PANTHER" id="PTHR46206">
    <property type="entry name" value="CYTOCHROME P450"/>
    <property type="match status" value="1"/>
</dbReference>
<dbReference type="InterPro" id="IPR002403">
    <property type="entry name" value="Cyt_P450_E_grp-IV"/>
</dbReference>
<dbReference type="RefSeq" id="XP_040759219.1">
    <property type="nucleotide sequence ID" value="XM_040913983.1"/>
</dbReference>
<dbReference type="Pfam" id="PF00067">
    <property type="entry name" value="p450"/>
    <property type="match status" value="1"/>
</dbReference>
<dbReference type="InterPro" id="IPR036396">
    <property type="entry name" value="Cyt_P450_sf"/>
</dbReference>
<dbReference type="OrthoDB" id="1844152at2759"/>
<evidence type="ECO:0000256" key="1">
    <source>
        <dbReference type="ARBA" id="ARBA00001971"/>
    </source>
</evidence>
<keyword evidence="5 6" id="KW-0408">Iron</keyword>
<dbReference type="Gene3D" id="1.10.630.10">
    <property type="entry name" value="Cytochrome P450"/>
    <property type="match status" value="1"/>
</dbReference>
<dbReference type="GO" id="GO:0005506">
    <property type="term" value="F:iron ion binding"/>
    <property type="evidence" value="ECO:0007669"/>
    <property type="project" value="InterPro"/>
</dbReference>
<evidence type="ECO:0000256" key="4">
    <source>
        <dbReference type="ARBA" id="ARBA00023002"/>
    </source>
</evidence>
<evidence type="ECO:0000256" key="3">
    <source>
        <dbReference type="ARBA" id="ARBA00022723"/>
    </source>
</evidence>
<evidence type="ECO:0000313" key="8">
    <source>
        <dbReference type="EMBL" id="KZT01479.1"/>
    </source>
</evidence>
<feature type="transmembrane region" description="Helical" evidence="7">
    <location>
        <begin position="170"/>
        <end position="191"/>
    </location>
</feature>
<reference evidence="8 9" key="1">
    <citation type="journal article" date="2016" name="Mol. Biol. Evol.">
        <title>Comparative Genomics of Early-Diverging Mushroom-Forming Fungi Provides Insights into the Origins of Lignocellulose Decay Capabilities.</title>
        <authorList>
            <person name="Nagy L.G."/>
            <person name="Riley R."/>
            <person name="Tritt A."/>
            <person name="Adam C."/>
            <person name="Daum C."/>
            <person name="Floudas D."/>
            <person name="Sun H."/>
            <person name="Yadav J.S."/>
            <person name="Pangilinan J."/>
            <person name="Larsson K.H."/>
            <person name="Matsuura K."/>
            <person name="Barry K."/>
            <person name="Labutti K."/>
            <person name="Kuo R."/>
            <person name="Ohm R.A."/>
            <person name="Bhattacharya S.S."/>
            <person name="Shirouzu T."/>
            <person name="Yoshinaga Y."/>
            <person name="Martin F.M."/>
            <person name="Grigoriev I.V."/>
            <person name="Hibbett D.S."/>
        </authorList>
    </citation>
    <scope>NUCLEOTIDE SEQUENCE [LARGE SCALE GENOMIC DNA]</scope>
    <source>
        <strain evidence="8 9">93-53</strain>
    </source>
</reference>
<accession>A0A165BQP8</accession>
<dbReference type="GO" id="GO:0020037">
    <property type="term" value="F:heme binding"/>
    <property type="evidence" value="ECO:0007669"/>
    <property type="project" value="InterPro"/>
</dbReference>
<protein>
    <submittedName>
        <fullName evidence="8">Cytochrome P450</fullName>
    </submittedName>
</protein>
<dbReference type="InParanoid" id="A0A165BQP8"/>
<comment type="similarity">
    <text evidence="2">Belongs to the cytochrome P450 family.</text>
</comment>
<evidence type="ECO:0000256" key="5">
    <source>
        <dbReference type="ARBA" id="ARBA00023004"/>
    </source>
</evidence>
<dbReference type="GO" id="GO:0004497">
    <property type="term" value="F:monooxygenase activity"/>
    <property type="evidence" value="ECO:0007669"/>
    <property type="project" value="InterPro"/>
</dbReference>
<keyword evidence="6" id="KW-0349">Heme</keyword>
<comment type="cofactor">
    <cofactor evidence="1 6">
        <name>heme</name>
        <dbReference type="ChEBI" id="CHEBI:30413"/>
    </cofactor>
</comment>
<dbReference type="EMBL" id="KV427664">
    <property type="protein sequence ID" value="KZT01479.1"/>
    <property type="molecule type" value="Genomic_DNA"/>
</dbReference>
<dbReference type="Proteomes" id="UP000076871">
    <property type="component" value="Unassembled WGS sequence"/>
</dbReference>
<dbReference type="STRING" id="1314785.A0A165BQP8"/>
<keyword evidence="9" id="KW-1185">Reference proteome</keyword>
<feature type="binding site" description="axial binding residue" evidence="6">
    <location>
        <position position="396"/>
    </location>
    <ligand>
        <name>heme</name>
        <dbReference type="ChEBI" id="CHEBI:30413"/>
    </ligand>
    <ligandPart>
        <name>Fe</name>
        <dbReference type="ChEBI" id="CHEBI:18248"/>
    </ligandPart>
</feature>
<evidence type="ECO:0000256" key="7">
    <source>
        <dbReference type="SAM" id="Phobius"/>
    </source>
</evidence>
<keyword evidence="3 6" id="KW-0479">Metal-binding</keyword>
<name>A0A165BQP8_9APHY</name>
<evidence type="ECO:0000256" key="2">
    <source>
        <dbReference type="ARBA" id="ARBA00010617"/>
    </source>
</evidence>
<dbReference type="AlphaFoldDB" id="A0A165BQP8"/>
<proteinExistence type="inferred from homology"/>
<gene>
    <name evidence="8" type="ORF">LAESUDRAFT_797560</name>
</gene>
<organism evidence="8 9">
    <name type="scientific">Laetiporus sulphureus 93-53</name>
    <dbReference type="NCBI Taxonomy" id="1314785"/>
    <lineage>
        <taxon>Eukaryota</taxon>
        <taxon>Fungi</taxon>
        <taxon>Dikarya</taxon>
        <taxon>Basidiomycota</taxon>
        <taxon>Agaricomycotina</taxon>
        <taxon>Agaricomycetes</taxon>
        <taxon>Polyporales</taxon>
        <taxon>Laetiporus</taxon>
    </lineage>
</organism>